<gene>
    <name evidence="2" type="ORF">Syun_000485</name>
</gene>
<keyword evidence="1" id="KW-1133">Transmembrane helix</keyword>
<sequence>MNDSGEETDDMVSSLLKRQLQVISRCFLIGSIAVYKNGLNSVSDPSLISNGSETEIIRSGIYSVSDPSLNQKRNSFSVSDPISDDVFKDGTHSVSVPFLIEIRNGIFANQKRKIPFLICCFFVVFVTVGADQPSSRPGKEKIGDYL</sequence>
<proteinExistence type="predicted"/>
<comment type="caution">
    <text evidence="2">The sequence shown here is derived from an EMBL/GenBank/DDBJ whole genome shotgun (WGS) entry which is preliminary data.</text>
</comment>
<organism evidence="2 3">
    <name type="scientific">Stephania yunnanensis</name>
    <dbReference type="NCBI Taxonomy" id="152371"/>
    <lineage>
        <taxon>Eukaryota</taxon>
        <taxon>Viridiplantae</taxon>
        <taxon>Streptophyta</taxon>
        <taxon>Embryophyta</taxon>
        <taxon>Tracheophyta</taxon>
        <taxon>Spermatophyta</taxon>
        <taxon>Magnoliopsida</taxon>
        <taxon>Ranunculales</taxon>
        <taxon>Menispermaceae</taxon>
        <taxon>Menispermoideae</taxon>
        <taxon>Cissampelideae</taxon>
        <taxon>Stephania</taxon>
    </lineage>
</organism>
<feature type="transmembrane region" description="Helical" evidence="1">
    <location>
        <begin position="114"/>
        <end position="130"/>
    </location>
</feature>
<name>A0AAP0LEW3_9MAGN</name>
<accession>A0AAP0LEW3</accession>
<dbReference type="Proteomes" id="UP001420932">
    <property type="component" value="Unassembled WGS sequence"/>
</dbReference>
<dbReference type="EMBL" id="JBBNAF010000001">
    <property type="protein sequence ID" value="KAK9168345.1"/>
    <property type="molecule type" value="Genomic_DNA"/>
</dbReference>
<keyword evidence="1" id="KW-0472">Membrane</keyword>
<keyword evidence="3" id="KW-1185">Reference proteome</keyword>
<keyword evidence="1" id="KW-0812">Transmembrane</keyword>
<evidence type="ECO:0000256" key="1">
    <source>
        <dbReference type="SAM" id="Phobius"/>
    </source>
</evidence>
<evidence type="ECO:0000313" key="2">
    <source>
        <dbReference type="EMBL" id="KAK9168345.1"/>
    </source>
</evidence>
<dbReference type="AlphaFoldDB" id="A0AAP0LEW3"/>
<protein>
    <submittedName>
        <fullName evidence="2">Uncharacterized protein</fullName>
    </submittedName>
</protein>
<evidence type="ECO:0000313" key="3">
    <source>
        <dbReference type="Proteomes" id="UP001420932"/>
    </source>
</evidence>
<reference evidence="2 3" key="1">
    <citation type="submission" date="2024-01" db="EMBL/GenBank/DDBJ databases">
        <title>Genome assemblies of Stephania.</title>
        <authorList>
            <person name="Yang L."/>
        </authorList>
    </citation>
    <scope>NUCLEOTIDE SEQUENCE [LARGE SCALE GENOMIC DNA]</scope>
    <source>
        <strain evidence="2">YNDBR</strain>
        <tissue evidence="2">Leaf</tissue>
    </source>
</reference>